<dbReference type="CDD" id="cd04301">
    <property type="entry name" value="NAT_SF"/>
    <property type="match status" value="1"/>
</dbReference>
<organism evidence="2 3">
    <name type="scientific">Cytobacillus firmus</name>
    <name type="common">Bacillus firmus</name>
    <dbReference type="NCBI Taxonomy" id="1399"/>
    <lineage>
        <taxon>Bacteria</taxon>
        <taxon>Bacillati</taxon>
        <taxon>Bacillota</taxon>
        <taxon>Bacilli</taxon>
        <taxon>Bacillales</taxon>
        <taxon>Bacillaceae</taxon>
        <taxon>Cytobacillus</taxon>
    </lineage>
</organism>
<proteinExistence type="predicted"/>
<dbReference type="SUPFAM" id="SSF55729">
    <property type="entry name" value="Acyl-CoA N-acyltransferases (Nat)"/>
    <property type="match status" value="1"/>
</dbReference>
<evidence type="ECO:0000313" key="2">
    <source>
        <dbReference type="EMBL" id="RBP89971.1"/>
    </source>
</evidence>
<dbReference type="InterPro" id="IPR000182">
    <property type="entry name" value="GNAT_dom"/>
</dbReference>
<dbReference type="AlphaFoldDB" id="A0A366JQZ0"/>
<feature type="domain" description="N-acetyltransferase" evidence="1">
    <location>
        <begin position="3"/>
        <end position="155"/>
    </location>
</feature>
<name>A0A366JQZ0_CYTFI</name>
<accession>A0A366JQZ0</accession>
<dbReference type="Proteomes" id="UP000252731">
    <property type="component" value="Unassembled WGS sequence"/>
</dbReference>
<gene>
    <name evidence="2" type="ORF">DFO70_11077</name>
</gene>
<keyword evidence="3" id="KW-1185">Reference proteome</keyword>
<protein>
    <submittedName>
        <fullName evidence="2">Putative N-acetyltransferase YhbS</fullName>
    </submittedName>
</protein>
<dbReference type="InterPro" id="IPR016181">
    <property type="entry name" value="Acyl_CoA_acyltransferase"/>
</dbReference>
<comment type="caution">
    <text evidence="2">The sequence shown here is derived from an EMBL/GenBank/DDBJ whole genome shotgun (WGS) entry which is preliminary data.</text>
</comment>
<evidence type="ECO:0000313" key="3">
    <source>
        <dbReference type="Proteomes" id="UP000252731"/>
    </source>
</evidence>
<dbReference type="Gene3D" id="3.40.630.30">
    <property type="match status" value="1"/>
</dbReference>
<keyword evidence="2" id="KW-0808">Transferase</keyword>
<dbReference type="STRING" id="1399.VL14_10130"/>
<dbReference type="Pfam" id="PF00583">
    <property type="entry name" value="Acetyltransf_1"/>
    <property type="match status" value="1"/>
</dbReference>
<sequence length="155" mass="17019">MDILIRKELPADYHSSEEMIKKAFLNEEYSGKTEHFLVKRISNSDSFIPELSLVALTQAKGVAGVILLSKITIGDGGKDADSLALAPVSVAPGYQGKGICRQLIRTTLNKAKMAGFQSVIVLGQTVYYPKFGIKPAFGISRPRLKCLTKCSWLWN</sequence>
<dbReference type="GO" id="GO:0016747">
    <property type="term" value="F:acyltransferase activity, transferring groups other than amino-acyl groups"/>
    <property type="evidence" value="ECO:0007669"/>
    <property type="project" value="InterPro"/>
</dbReference>
<dbReference type="PROSITE" id="PS51186">
    <property type="entry name" value="GNAT"/>
    <property type="match status" value="1"/>
</dbReference>
<dbReference type="EMBL" id="QNSF01000010">
    <property type="protein sequence ID" value="RBP89971.1"/>
    <property type="molecule type" value="Genomic_DNA"/>
</dbReference>
<reference evidence="2 3" key="1">
    <citation type="submission" date="2018-06" db="EMBL/GenBank/DDBJ databases">
        <title>Freshwater and sediment microbial communities from various areas in North America, analyzing microbe dynamics in response to fracking.</title>
        <authorList>
            <person name="Lamendella R."/>
        </authorList>
    </citation>
    <scope>NUCLEOTIDE SEQUENCE [LARGE SCALE GENOMIC DNA]</scope>
    <source>
        <strain evidence="2 3">14_TX</strain>
    </source>
</reference>
<evidence type="ECO:0000259" key="1">
    <source>
        <dbReference type="PROSITE" id="PS51186"/>
    </source>
</evidence>